<keyword evidence="3" id="KW-1185">Reference proteome</keyword>
<dbReference type="InterPro" id="IPR042229">
    <property type="entry name" value="Listeria/Bacterioides_rpt_sf"/>
</dbReference>
<comment type="caution">
    <text evidence="2">The sequence shown here is derived from an EMBL/GenBank/DDBJ whole genome shotgun (WGS) entry which is preliminary data.</text>
</comment>
<dbReference type="Gene3D" id="2.60.40.4270">
    <property type="entry name" value="Listeria-Bacteroides repeat domain"/>
    <property type="match status" value="1"/>
</dbReference>
<dbReference type="RefSeq" id="WP_262095308.1">
    <property type="nucleotide sequence ID" value="NZ_JAOEGN010000001.1"/>
</dbReference>
<evidence type="ECO:0000313" key="2">
    <source>
        <dbReference type="EMBL" id="MCU0104097.1"/>
    </source>
</evidence>
<protein>
    <submittedName>
        <fullName evidence="2">InlB B-repeat-containing protein</fullName>
    </submittedName>
</protein>
<dbReference type="PROSITE" id="PS51257">
    <property type="entry name" value="PROKAR_LIPOPROTEIN"/>
    <property type="match status" value="1"/>
</dbReference>
<dbReference type="InterPro" id="IPR013378">
    <property type="entry name" value="InlB-like_B-rpt"/>
</dbReference>
<gene>
    <name evidence="2" type="ORF">N7603_00285</name>
</gene>
<dbReference type="EMBL" id="JAOEGN010000001">
    <property type="protein sequence ID" value="MCU0104097.1"/>
    <property type="molecule type" value="Genomic_DNA"/>
</dbReference>
<evidence type="ECO:0000256" key="1">
    <source>
        <dbReference type="ARBA" id="ARBA00004196"/>
    </source>
</evidence>
<sequence length="238" mass="27323">MRKLFMILIVIVLNLLMVSCEYIGSRVITEGDFVYTVYPKKVMINELSEEGKEKSSIYVPLTLKSKPVIALGFTQMGQYHFIRSNTVTHLNLSHNTQGYTTLSGMPNLKSLVFSSVIPFMVVESDNQLFQGEDGARIYIPKGSLEGYQTLNKDIIDSFVFIEANISYMYNFEDSPNGSYYMVDAKTINQLVYEPINPVREGYTFKGWYIDDSYQEMWDFGSILDVNELTLYAKWEVKS</sequence>
<evidence type="ECO:0000313" key="3">
    <source>
        <dbReference type="Proteomes" id="UP001209076"/>
    </source>
</evidence>
<organism evidence="2 3">
    <name type="scientific">Paracholeplasma vituli</name>
    <dbReference type="NCBI Taxonomy" id="69473"/>
    <lineage>
        <taxon>Bacteria</taxon>
        <taxon>Bacillati</taxon>
        <taxon>Mycoplasmatota</taxon>
        <taxon>Mollicutes</taxon>
        <taxon>Acholeplasmatales</taxon>
        <taxon>Acholeplasmataceae</taxon>
        <taxon>Paracholeplasma</taxon>
    </lineage>
</organism>
<accession>A0ABT2PT26</accession>
<proteinExistence type="predicted"/>
<dbReference type="NCBIfam" id="TIGR02543">
    <property type="entry name" value="List_Bact_rpt"/>
    <property type="match status" value="1"/>
</dbReference>
<reference evidence="3" key="1">
    <citation type="submission" date="2023-07" db="EMBL/GenBank/DDBJ databases">
        <title>Novel Mycoplasma species identified in domestic and wild animals.</title>
        <authorList>
            <person name="Volokhov D.V."/>
            <person name="Furtak V.A."/>
            <person name="Zagorodnyaya T.A."/>
        </authorList>
    </citation>
    <scope>NUCLEOTIDE SEQUENCE [LARGE SCALE GENOMIC DNA]</scope>
    <source>
        <strain evidence="3">92-19</strain>
    </source>
</reference>
<comment type="subcellular location">
    <subcellularLocation>
        <location evidence="1">Cell envelope</location>
    </subcellularLocation>
</comment>
<dbReference type="Proteomes" id="UP001209076">
    <property type="component" value="Unassembled WGS sequence"/>
</dbReference>
<dbReference type="Pfam" id="PF09479">
    <property type="entry name" value="Flg_new"/>
    <property type="match status" value="1"/>
</dbReference>
<name>A0ABT2PT26_9MOLU</name>